<protein>
    <submittedName>
        <fullName evidence="2">Uncharacterized protein</fullName>
    </submittedName>
</protein>
<keyword evidence="1" id="KW-0472">Membrane</keyword>
<keyword evidence="1" id="KW-1133">Transmembrane helix</keyword>
<gene>
    <name evidence="2" type="ORF">T02_9528</name>
</gene>
<evidence type="ECO:0000256" key="1">
    <source>
        <dbReference type="SAM" id="Phobius"/>
    </source>
</evidence>
<reference evidence="2 3" key="1">
    <citation type="submission" date="2015-05" db="EMBL/GenBank/DDBJ databases">
        <title>Evolution of Trichinella species and genotypes.</title>
        <authorList>
            <person name="Korhonen P.K."/>
            <person name="Edoardo P."/>
            <person name="Giuseppe L.R."/>
            <person name="Gasser R.B."/>
        </authorList>
    </citation>
    <scope>NUCLEOTIDE SEQUENCE [LARGE SCALE GENOMIC DNA]</scope>
    <source>
        <strain evidence="2">ISS10</strain>
    </source>
</reference>
<accession>A0A0V1KJH5</accession>
<keyword evidence="3" id="KW-1185">Reference proteome</keyword>
<dbReference type="EMBL" id="JYDW01000782">
    <property type="protein sequence ID" value="KRZ47449.1"/>
    <property type="molecule type" value="Genomic_DNA"/>
</dbReference>
<comment type="caution">
    <text evidence="2">The sequence shown here is derived from an EMBL/GenBank/DDBJ whole genome shotgun (WGS) entry which is preliminary data.</text>
</comment>
<dbReference type="Proteomes" id="UP000054721">
    <property type="component" value="Unassembled WGS sequence"/>
</dbReference>
<proteinExistence type="predicted"/>
<keyword evidence="1" id="KW-0812">Transmembrane</keyword>
<feature type="transmembrane region" description="Helical" evidence="1">
    <location>
        <begin position="12"/>
        <end position="29"/>
    </location>
</feature>
<sequence length="32" mass="3673">MNTDINLELFETLPVCFGVTGCILTFWGLRIR</sequence>
<name>A0A0V1KJH5_9BILA</name>
<evidence type="ECO:0000313" key="3">
    <source>
        <dbReference type="Proteomes" id="UP000054721"/>
    </source>
</evidence>
<organism evidence="2 3">
    <name type="scientific">Trichinella nativa</name>
    <dbReference type="NCBI Taxonomy" id="6335"/>
    <lineage>
        <taxon>Eukaryota</taxon>
        <taxon>Metazoa</taxon>
        <taxon>Ecdysozoa</taxon>
        <taxon>Nematoda</taxon>
        <taxon>Enoplea</taxon>
        <taxon>Dorylaimia</taxon>
        <taxon>Trichinellida</taxon>
        <taxon>Trichinellidae</taxon>
        <taxon>Trichinella</taxon>
    </lineage>
</organism>
<evidence type="ECO:0000313" key="2">
    <source>
        <dbReference type="EMBL" id="KRZ47449.1"/>
    </source>
</evidence>
<dbReference type="AlphaFoldDB" id="A0A0V1KJH5"/>